<organism evidence="1 2">
    <name type="scientific">Diphasiastrum complanatum</name>
    <name type="common">Issler's clubmoss</name>
    <name type="synonym">Lycopodium complanatum</name>
    <dbReference type="NCBI Taxonomy" id="34168"/>
    <lineage>
        <taxon>Eukaryota</taxon>
        <taxon>Viridiplantae</taxon>
        <taxon>Streptophyta</taxon>
        <taxon>Embryophyta</taxon>
        <taxon>Tracheophyta</taxon>
        <taxon>Lycopodiopsida</taxon>
        <taxon>Lycopodiales</taxon>
        <taxon>Lycopodiaceae</taxon>
        <taxon>Lycopodioideae</taxon>
        <taxon>Diphasiastrum</taxon>
    </lineage>
</organism>
<comment type="caution">
    <text evidence="1">The sequence shown here is derived from an EMBL/GenBank/DDBJ whole genome shotgun (WGS) entry which is preliminary data.</text>
</comment>
<reference evidence="2" key="1">
    <citation type="journal article" date="2024" name="Proc. Natl. Acad. Sci. U.S.A.">
        <title>Extraordinary preservation of gene collinearity over three hundred million years revealed in homosporous lycophytes.</title>
        <authorList>
            <person name="Li C."/>
            <person name="Wickell D."/>
            <person name="Kuo L.Y."/>
            <person name="Chen X."/>
            <person name="Nie B."/>
            <person name="Liao X."/>
            <person name="Peng D."/>
            <person name="Ji J."/>
            <person name="Jenkins J."/>
            <person name="Williams M."/>
            <person name="Shu S."/>
            <person name="Plott C."/>
            <person name="Barry K."/>
            <person name="Rajasekar S."/>
            <person name="Grimwood J."/>
            <person name="Han X."/>
            <person name="Sun S."/>
            <person name="Hou Z."/>
            <person name="He W."/>
            <person name="Dai G."/>
            <person name="Sun C."/>
            <person name="Schmutz J."/>
            <person name="Leebens-Mack J.H."/>
            <person name="Li F.W."/>
            <person name="Wang L."/>
        </authorList>
    </citation>
    <scope>NUCLEOTIDE SEQUENCE [LARGE SCALE GENOMIC DNA]</scope>
    <source>
        <strain evidence="2">cv. PW_Plant_1</strain>
    </source>
</reference>
<name>A0ACC2DHL2_DIPCM</name>
<keyword evidence="2" id="KW-1185">Reference proteome</keyword>
<proteinExistence type="predicted"/>
<gene>
    <name evidence="1" type="ORF">O6H91_06G114800</name>
</gene>
<sequence>MDEELPPPLALLLPIANDAKSNSSSIDPHQAQEGAILLPIATHITRAGDDDDDGDDDRASKSEEICGVGITIITGYLGAGKSTLVNYVLNKQHGKRIAVILNEFGEELGVERAMINEGESGALVEEWIELANGCVCCSVKHSFVQALEQLLERRDRFDHILLETTGLANPGPIASLLWIDDQLESAIHLDSIITVVDAKNLWQQLGETREAEEITEAHLQIAFADVVILNKVDLIDGGELEGPYVTGLIKEIQSINGCAKIVKSIHCNVNLEDILDCKSYDTKRFSELYKKNASFDEVAYHNPKVTTLSISGENAVDLQKVNDWLGDLLWEKGVMEIYRIKGVLYIRNSDQIHLLQAVRELYEIIPGRSWRQDEKCANKLVFIGKYLNEEILLSSFESCFG</sequence>
<accession>A0ACC2DHL2</accession>
<protein>
    <submittedName>
        <fullName evidence="1">Uncharacterized protein</fullName>
    </submittedName>
</protein>
<evidence type="ECO:0000313" key="1">
    <source>
        <dbReference type="EMBL" id="KAJ7553829.1"/>
    </source>
</evidence>
<dbReference type="EMBL" id="CM055097">
    <property type="protein sequence ID" value="KAJ7553829.1"/>
    <property type="molecule type" value="Genomic_DNA"/>
</dbReference>
<evidence type="ECO:0000313" key="2">
    <source>
        <dbReference type="Proteomes" id="UP001162992"/>
    </source>
</evidence>
<dbReference type="Proteomes" id="UP001162992">
    <property type="component" value="Chromosome 6"/>
</dbReference>